<protein>
    <submittedName>
        <fullName evidence="2">Flagella assembly protein FlaF</fullName>
    </submittedName>
</protein>
<keyword evidence="2" id="KW-0282">Flagellum</keyword>
<accession>V6AQP4</accession>
<keyword evidence="3" id="KW-1185">Reference proteome</keyword>
<feature type="transmembrane region" description="Helical" evidence="1">
    <location>
        <begin position="6"/>
        <end position="27"/>
    </location>
</feature>
<keyword evidence="2" id="KW-0966">Cell projection</keyword>
<keyword evidence="1" id="KW-0812">Transmembrane</keyword>
<evidence type="ECO:0000256" key="1">
    <source>
        <dbReference type="SAM" id="Phobius"/>
    </source>
</evidence>
<sequence length="174" mass="18979">MGLSVAIAGGIVMFSMIYVMLTLPNMIDQTVSINKASSEIAEIENSILKTNMAMSSFTVTDAVNGYVQFEIENLGTEKMWNFTNFDVLITYQISSSPWNRTESLTYSEECNPLPASGNWCRQSISNDNIDPKILNNGETLTARGRVSQTIDSGLVTAVVSSNNGVVTARTYSVP</sequence>
<keyword evidence="1" id="KW-0472">Membrane</keyword>
<proteinExistence type="predicted"/>
<name>V6AQP4_9ARCH</name>
<dbReference type="OrthoDB" id="9682at2157"/>
<comment type="caution">
    <text evidence="2">The sequence shown here is derived from an EMBL/GenBank/DDBJ whole genome shotgun (WGS) entry which is preliminary data.</text>
</comment>
<dbReference type="Proteomes" id="UP000018159">
    <property type="component" value="Unassembled WGS sequence"/>
</dbReference>
<keyword evidence="1" id="KW-1133">Transmembrane helix</keyword>
<keyword evidence="2" id="KW-0969">Cilium</keyword>
<evidence type="ECO:0000313" key="3">
    <source>
        <dbReference type="Proteomes" id="UP000018159"/>
    </source>
</evidence>
<dbReference type="STRING" id="1407055.NITUZ_120003"/>
<gene>
    <name evidence="2" type="ORF">NITUZ_120003</name>
</gene>
<reference evidence="2 3" key="1">
    <citation type="journal article" date="2013" name="PLoS ONE">
        <title>Enrichment and Genome Sequence of the Group I.1a Ammonia-Oxidizing Archaeon ?Ca. Nitrosotenuis uzonensis? Representing a Clade Globally.</title>
        <authorList>
            <person name="Lebedeva E.V."/>
            <person name="Hatzenpichler R."/>
            <person name="Pelletier E."/>
            <person name="Schuster N."/>
            <person name="Hauzmayer S."/>
            <person name="Bulaev A."/>
            <person name="Grigor'eva N.V."/>
            <person name="Galushko A."/>
            <person name="Schmid M."/>
            <person name="Palatinszky M."/>
            <person name="Le Paslier D."/>
            <person name="Daims H."/>
            <person name="Wagner M."/>
        </authorList>
    </citation>
    <scope>NUCLEOTIDE SEQUENCE [LARGE SCALE GENOMIC DNA]</scope>
    <source>
        <strain evidence="2 3">N4</strain>
    </source>
</reference>
<organism evidence="2 3">
    <name type="scientific">Candidatus Nitrosotenuis uzonensis</name>
    <dbReference type="NCBI Taxonomy" id="1407055"/>
    <lineage>
        <taxon>Archaea</taxon>
        <taxon>Nitrososphaerota</taxon>
        <taxon>Candidatus Nitrosotenuis</taxon>
    </lineage>
</organism>
<dbReference type="AlphaFoldDB" id="V6AQP4"/>
<evidence type="ECO:0000313" key="2">
    <source>
        <dbReference type="EMBL" id="CDI04899.1"/>
    </source>
</evidence>
<dbReference type="RefSeq" id="WP_048194145.1">
    <property type="nucleotide sequence ID" value="NZ_CBTY010000004.1"/>
</dbReference>
<dbReference type="EMBL" id="CBTY010000004">
    <property type="protein sequence ID" value="CDI04899.1"/>
    <property type="molecule type" value="Genomic_DNA"/>
</dbReference>